<evidence type="ECO:0000313" key="1">
    <source>
        <dbReference type="EMBL" id="GBN40224.1"/>
    </source>
</evidence>
<dbReference type="EMBL" id="BGPR01009472">
    <property type="protein sequence ID" value="GBN40224.1"/>
    <property type="molecule type" value="Genomic_DNA"/>
</dbReference>
<gene>
    <name evidence="1" type="ORF">AVEN_37680_1</name>
</gene>
<dbReference type="AlphaFoldDB" id="A0A4Y2NMX9"/>
<accession>A0A4Y2NMX9</accession>
<protein>
    <submittedName>
        <fullName evidence="1">Uncharacterized protein</fullName>
    </submittedName>
</protein>
<name>A0A4Y2NMX9_ARAVE</name>
<dbReference type="Proteomes" id="UP000499080">
    <property type="component" value="Unassembled WGS sequence"/>
</dbReference>
<keyword evidence="2" id="KW-1185">Reference proteome</keyword>
<sequence>MPVRCPFLPHGPHGGAILSGLLRRPVFQRAHRPLDLMIDVAVRSRARPDGGRLGRRHWFFGEDAILKSTLPFSVVFTPHITLPAIQGNKAVSVLLLLISSLFFLKGGTQVALTETGCKKDPNKDNWTPITLINEAIYLPDHPSKEGKRLKPAVLGVEAKPVDRLARYERIKHK</sequence>
<reference evidence="1 2" key="1">
    <citation type="journal article" date="2019" name="Sci. Rep.">
        <title>Orb-weaving spider Araneus ventricosus genome elucidates the spidroin gene catalogue.</title>
        <authorList>
            <person name="Kono N."/>
            <person name="Nakamura H."/>
            <person name="Ohtoshi R."/>
            <person name="Moran D.A.P."/>
            <person name="Shinohara A."/>
            <person name="Yoshida Y."/>
            <person name="Fujiwara M."/>
            <person name="Mori M."/>
            <person name="Tomita M."/>
            <person name="Arakawa K."/>
        </authorList>
    </citation>
    <scope>NUCLEOTIDE SEQUENCE [LARGE SCALE GENOMIC DNA]</scope>
</reference>
<proteinExistence type="predicted"/>
<organism evidence="1 2">
    <name type="scientific">Araneus ventricosus</name>
    <name type="common">Orbweaver spider</name>
    <name type="synonym">Epeira ventricosa</name>
    <dbReference type="NCBI Taxonomy" id="182803"/>
    <lineage>
        <taxon>Eukaryota</taxon>
        <taxon>Metazoa</taxon>
        <taxon>Ecdysozoa</taxon>
        <taxon>Arthropoda</taxon>
        <taxon>Chelicerata</taxon>
        <taxon>Arachnida</taxon>
        <taxon>Araneae</taxon>
        <taxon>Araneomorphae</taxon>
        <taxon>Entelegynae</taxon>
        <taxon>Araneoidea</taxon>
        <taxon>Araneidae</taxon>
        <taxon>Araneus</taxon>
    </lineage>
</organism>
<comment type="caution">
    <text evidence="1">The sequence shown here is derived from an EMBL/GenBank/DDBJ whole genome shotgun (WGS) entry which is preliminary data.</text>
</comment>
<evidence type="ECO:0000313" key="2">
    <source>
        <dbReference type="Proteomes" id="UP000499080"/>
    </source>
</evidence>